<dbReference type="GO" id="GO:0008654">
    <property type="term" value="P:phospholipid biosynthetic process"/>
    <property type="evidence" value="ECO:0007669"/>
    <property type="project" value="InterPro"/>
</dbReference>
<dbReference type="InterPro" id="IPR048254">
    <property type="entry name" value="CDP_ALCOHOL_P_TRANSF_CS"/>
</dbReference>
<dbReference type="Pfam" id="PF01066">
    <property type="entry name" value="CDP-OH_P_transf"/>
    <property type="match status" value="1"/>
</dbReference>
<keyword evidence="2" id="KW-0812">Transmembrane</keyword>
<reference evidence="3" key="1">
    <citation type="submission" date="2018-05" db="EMBL/GenBank/DDBJ databases">
        <authorList>
            <person name="Lanie J.A."/>
            <person name="Ng W.-L."/>
            <person name="Kazmierczak K.M."/>
            <person name="Andrzejewski T.M."/>
            <person name="Davidsen T.M."/>
            <person name="Wayne K.J."/>
            <person name="Tettelin H."/>
            <person name="Glass J.I."/>
            <person name="Rusch D."/>
            <person name="Podicherti R."/>
            <person name="Tsui H.-C.T."/>
            <person name="Winkler M.E."/>
        </authorList>
    </citation>
    <scope>NUCLEOTIDE SEQUENCE</scope>
</reference>
<protein>
    <recommendedName>
        <fullName evidence="4">CDP-L-myo-inositol myo-inositolphosphotransferase</fullName>
    </recommendedName>
</protein>
<evidence type="ECO:0000256" key="2">
    <source>
        <dbReference type="SAM" id="Phobius"/>
    </source>
</evidence>
<evidence type="ECO:0000313" key="3">
    <source>
        <dbReference type="EMBL" id="SVA25976.1"/>
    </source>
</evidence>
<dbReference type="InterPro" id="IPR043130">
    <property type="entry name" value="CDP-OH_PTrfase_TM_dom"/>
</dbReference>
<evidence type="ECO:0008006" key="4">
    <source>
        <dbReference type="Google" id="ProtNLM"/>
    </source>
</evidence>
<dbReference type="PROSITE" id="PS00379">
    <property type="entry name" value="CDP_ALCOHOL_P_TRANSF"/>
    <property type="match status" value="1"/>
</dbReference>
<dbReference type="GO" id="GO:0016780">
    <property type="term" value="F:phosphotransferase activity, for other substituted phosphate groups"/>
    <property type="evidence" value="ECO:0007669"/>
    <property type="project" value="InterPro"/>
</dbReference>
<feature type="transmembrane region" description="Helical" evidence="2">
    <location>
        <begin position="371"/>
        <end position="401"/>
    </location>
</feature>
<evidence type="ECO:0000256" key="1">
    <source>
        <dbReference type="ARBA" id="ARBA00022679"/>
    </source>
</evidence>
<keyword evidence="2" id="KW-1133">Transmembrane helix</keyword>
<sequence length="410" mass="45989">MTQSYKQSNSSTADSNLNGVLLLRNPEKSENPIKWYSSKIAGVPFILRNLLTLQKADIKTLVVFMEDPHGDFQKSFEKILQDPRLSQDIIWVGNIAQLKEWIQNNPNPVYIFNGSALHDTKKLYQLIHSETQNGGESFFPINPEDLQDLLSNNAVDSIIFRSSESRHIGFPVYVPGSKDVEIQKPEDFKILHEAQVGNSGLHHDSAITRILSRPASRVLTRMFLNTPISPNQITLISFFLGLTSAFLFSRGYYESSVIASVLLVFSTWIDGTDGEIARLKFMESDIGKKLDLYCDNIIHFLVFTAIGYGAFLKTGETLFLYLGSLAGLGGLIAFLLLSPILLEKRSPEKQLFHVSEPGLAEKFANRDFIHFLLLVSLIDQLEIFITVAAIGANIFAGYLVYSRFCKLKTV</sequence>
<feature type="transmembrane region" description="Helical" evidence="2">
    <location>
        <begin position="255"/>
        <end position="271"/>
    </location>
</feature>
<keyword evidence="1" id="KW-0808">Transferase</keyword>
<feature type="transmembrane region" description="Helical" evidence="2">
    <location>
        <begin position="231"/>
        <end position="249"/>
    </location>
</feature>
<name>A0A381UCP1_9ZZZZ</name>
<dbReference type="InterPro" id="IPR000462">
    <property type="entry name" value="CDP-OH_P_trans"/>
</dbReference>
<feature type="transmembrane region" description="Helical" evidence="2">
    <location>
        <begin position="292"/>
        <end position="312"/>
    </location>
</feature>
<dbReference type="GO" id="GO:0016020">
    <property type="term" value="C:membrane"/>
    <property type="evidence" value="ECO:0007669"/>
    <property type="project" value="InterPro"/>
</dbReference>
<keyword evidence="2" id="KW-0472">Membrane</keyword>
<accession>A0A381UCP1</accession>
<organism evidence="3">
    <name type="scientific">marine metagenome</name>
    <dbReference type="NCBI Taxonomy" id="408172"/>
    <lineage>
        <taxon>unclassified sequences</taxon>
        <taxon>metagenomes</taxon>
        <taxon>ecological metagenomes</taxon>
    </lineage>
</organism>
<gene>
    <name evidence="3" type="ORF">METZ01_LOCUS78830</name>
</gene>
<proteinExistence type="predicted"/>
<dbReference type="AlphaFoldDB" id="A0A381UCP1"/>
<dbReference type="EMBL" id="UINC01006181">
    <property type="protein sequence ID" value="SVA25976.1"/>
    <property type="molecule type" value="Genomic_DNA"/>
</dbReference>
<feature type="transmembrane region" description="Helical" evidence="2">
    <location>
        <begin position="318"/>
        <end position="342"/>
    </location>
</feature>
<dbReference type="Gene3D" id="1.20.120.1760">
    <property type="match status" value="1"/>
</dbReference>